<keyword evidence="4" id="KW-0804">Transcription</keyword>
<proteinExistence type="inferred from homology"/>
<evidence type="ECO:0000313" key="9">
    <source>
        <dbReference type="Proteomes" id="UP000292935"/>
    </source>
</evidence>
<dbReference type="GO" id="GO:0003677">
    <property type="term" value="F:DNA binding"/>
    <property type="evidence" value="ECO:0007669"/>
    <property type="project" value="InterPro"/>
</dbReference>
<dbReference type="PANTHER" id="PTHR47756:SF2">
    <property type="entry name" value="BLL6612 PROTEIN"/>
    <property type="match status" value="1"/>
</dbReference>
<dbReference type="InterPro" id="IPR014284">
    <property type="entry name" value="RNA_pol_sigma-70_dom"/>
</dbReference>
<dbReference type="AlphaFoldDB" id="A0A4Q2JKH5"/>
<name>A0A4Q2JKH5_9MICO</name>
<dbReference type="Gene3D" id="1.10.10.10">
    <property type="entry name" value="Winged helix-like DNA-binding domain superfamily/Winged helix DNA-binding domain"/>
    <property type="match status" value="1"/>
</dbReference>
<evidence type="ECO:0000259" key="5">
    <source>
        <dbReference type="Pfam" id="PF04542"/>
    </source>
</evidence>
<dbReference type="RefSeq" id="WP_129231815.1">
    <property type="nucleotide sequence ID" value="NZ_SDPO01000003.1"/>
</dbReference>
<evidence type="ECO:0000259" key="7">
    <source>
        <dbReference type="Pfam" id="PF20239"/>
    </source>
</evidence>
<reference evidence="8 9" key="1">
    <citation type="submission" date="2019-01" db="EMBL/GenBank/DDBJ databases">
        <authorList>
            <person name="Li J."/>
        </authorList>
    </citation>
    <scope>NUCLEOTIDE SEQUENCE [LARGE SCALE GENOMIC DNA]</scope>
    <source>
        <strain evidence="8 9">CCUG 35506</strain>
    </source>
</reference>
<keyword evidence="9" id="KW-1185">Reference proteome</keyword>
<evidence type="ECO:0000256" key="2">
    <source>
        <dbReference type="ARBA" id="ARBA00023015"/>
    </source>
</evidence>
<protein>
    <submittedName>
        <fullName evidence="8">Sigma-70 family RNA polymerase sigma factor</fullName>
    </submittedName>
</protein>
<feature type="domain" description="RNA polymerase sigma factor 70 region 4 type 2" evidence="6">
    <location>
        <begin position="112"/>
        <end position="163"/>
    </location>
</feature>
<dbReference type="Pfam" id="PF08281">
    <property type="entry name" value="Sigma70_r4_2"/>
    <property type="match status" value="1"/>
</dbReference>
<dbReference type="OrthoDB" id="9780299at2"/>
<dbReference type="InterPro" id="IPR046531">
    <property type="entry name" value="DUF6596"/>
</dbReference>
<accession>A0A4Q2JKH5</accession>
<dbReference type="PANTHER" id="PTHR47756">
    <property type="entry name" value="BLL6612 PROTEIN-RELATED"/>
    <property type="match status" value="1"/>
</dbReference>
<gene>
    <name evidence="8" type="ORF">ESP57_12400</name>
</gene>
<dbReference type="InterPro" id="IPR013325">
    <property type="entry name" value="RNA_pol_sigma_r2"/>
</dbReference>
<dbReference type="SUPFAM" id="SSF88659">
    <property type="entry name" value="Sigma3 and sigma4 domains of RNA polymerase sigma factors"/>
    <property type="match status" value="1"/>
</dbReference>
<dbReference type="EMBL" id="SDPO01000003">
    <property type="protein sequence ID" value="RXZ47374.1"/>
    <property type="molecule type" value="Genomic_DNA"/>
</dbReference>
<dbReference type="GO" id="GO:0016987">
    <property type="term" value="F:sigma factor activity"/>
    <property type="evidence" value="ECO:0007669"/>
    <property type="project" value="UniProtKB-KW"/>
</dbReference>
<evidence type="ECO:0000259" key="6">
    <source>
        <dbReference type="Pfam" id="PF08281"/>
    </source>
</evidence>
<dbReference type="Pfam" id="PF20239">
    <property type="entry name" value="DUF6596"/>
    <property type="match status" value="1"/>
</dbReference>
<evidence type="ECO:0000313" key="8">
    <source>
        <dbReference type="EMBL" id="RXZ47374.1"/>
    </source>
</evidence>
<evidence type="ECO:0000256" key="1">
    <source>
        <dbReference type="ARBA" id="ARBA00010641"/>
    </source>
</evidence>
<dbReference type="InterPro" id="IPR013249">
    <property type="entry name" value="RNA_pol_sigma70_r4_t2"/>
</dbReference>
<organism evidence="8 9">
    <name type="scientific">Agromyces fucosus</name>
    <dbReference type="NCBI Taxonomy" id="41985"/>
    <lineage>
        <taxon>Bacteria</taxon>
        <taxon>Bacillati</taxon>
        <taxon>Actinomycetota</taxon>
        <taxon>Actinomycetes</taxon>
        <taxon>Micrococcales</taxon>
        <taxon>Microbacteriaceae</taxon>
        <taxon>Agromyces</taxon>
    </lineage>
</organism>
<sequence length="421" mass="46323">MPGDRVIEHLLRSEAPQVLGAIVRRFGRFDVAEDAVQEALIAASRQWPAQGVPEEPRSWLIRVAYRRMIDLLRSEQAAHRREEEAAASDPSLFDPNTPGPAVVDHDDSLHLLVLCCHPALSAGSQIALTLRAVGGLTTAEIAHAYGVSEPTMAVRISRAKQQLRKAGARFELPPDGDRRARIDAVMRVLYLIFNEGYTVSSGDELGRRDLTDEAIRLARMLQRMLPAEPEPEGLTALMLLTEARRAARTDASGQLVPMADQDRGRWDTEMIEEGKALIERAWGRRSVGTYQLQAAIAAMHVEAASVDATDWPQIAALYLGLEQLEPTAPVRLSRVVAVAHAYGATRGLALLDDLDRAHGLSEDPLVSGRVRAVRAHLLGRAGDHELAGEEFRAAAAMTGNLIEQHYLEDRAERMEVRSKHE</sequence>
<feature type="domain" description="RNA polymerase sigma-70 region 2" evidence="5">
    <location>
        <begin position="11"/>
        <end position="76"/>
    </location>
</feature>
<dbReference type="GO" id="GO:0006352">
    <property type="term" value="P:DNA-templated transcription initiation"/>
    <property type="evidence" value="ECO:0007669"/>
    <property type="project" value="InterPro"/>
</dbReference>
<comment type="caution">
    <text evidence="8">The sequence shown here is derived from an EMBL/GenBank/DDBJ whole genome shotgun (WGS) entry which is preliminary data.</text>
</comment>
<dbReference type="Gene3D" id="1.10.1740.10">
    <property type="match status" value="1"/>
</dbReference>
<feature type="domain" description="DUF6596" evidence="7">
    <location>
        <begin position="181"/>
        <end position="281"/>
    </location>
</feature>
<dbReference type="Pfam" id="PF04542">
    <property type="entry name" value="Sigma70_r2"/>
    <property type="match status" value="1"/>
</dbReference>
<dbReference type="InterPro" id="IPR013324">
    <property type="entry name" value="RNA_pol_sigma_r3/r4-like"/>
</dbReference>
<dbReference type="InterPro" id="IPR036388">
    <property type="entry name" value="WH-like_DNA-bd_sf"/>
</dbReference>
<keyword evidence="2" id="KW-0805">Transcription regulation</keyword>
<dbReference type="NCBIfam" id="TIGR02937">
    <property type="entry name" value="sigma70-ECF"/>
    <property type="match status" value="1"/>
</dbReference>
<dbReference type="SUPFAM" id="SSF88946">
    <property type="entry name" value="Sigma2 domain of RNA polymerase sigma factors"/>
    <property type="match status" value="1"/>
</dbReference>
<comment type="similarity">
    <text evidence="1">Belongs to the sigma-70 factor family. ECF subfamily.</text>
</comment>
<keyword evidence="3" id="KW-0731">Sigma factor</keyword>
<evidence type="ECO:0000256" key="3">
    <source>
        <dbReference type="ARBA" id="ARBA00023082"/>
    </source>
</evidence>
<dbReference type="InterPro" id="IPR007627">
    <property type="entry name" value="RNA_pol_sigma70_r2"/>
</dbReference>
<evidence type="ECO:0000256" key="4">
    <source>
        <dbReference type="ARBA" id="ARBA00023163"/>
    </source>
</evidence>
<dbReference type="Proteomes" id="UP000292935">
    <property type="component" value="Unassembled WGS sequence"/>
</dbReference>